<dbReference type="Proteomes" id="UP001189429">
    <property type="component" value="Unassembled WGS sequence"/>
</dbReference>
<sequence length="490" mass="54800">MSPQGVARALVGGLLLFSGDCHVEDEVSLLQSSVQTEPTTTTPSSFYAPFTVNNSSANAAGLVEWKMNDDGVGINFWKKAGWSPFGSKARTEAEVKLDASAIVRSLSWDFNASRTSQPKTQPELALTIQGRARLGNRLFQWAALVSIAKEAGAKVASPYNPKFNPESTPQLSKMNPLIWHDKEFEWLGKQKNKCHIWDRIPVKLDWNMENLSNFTLGGIPKGELQVQADGPPPERTQNWAKTWADAITKTVTPTKCKIVELDGYWQSAEYFVHHLDMIRSLLWHEESAAQAKEIMDGWFKHDPPVGSVVGVHLRLGDYVGAGRNLNMSYYREGLKMVQRSKNTQQLTCMIFSDDIKLAEQVGNEWEACTKVVPVLKCPEPWVDKFRCKGKEISDWVQFYMMSQLDNLIIADSSYSFWSAVIAPNKPLVVVPRITWPLGVASRGDYAYLNNPLYGWVNIDATLGAPDSKAVREHLHLAADRSKARASEWAA</sequence>
<evidence type="ECO:0000256" key="1">
    <source>
        <dbReference type="ARBA" id="ARBA00022676"/>
    </source>
</evidence>
<evidence type="ECO:0000256" key="2">
    <source>
        <dbReference type="ARBA" id="ARBA00022679"/>
    </source>
</evidence>
<gene>
    <name evidence="3" type="ORF">PCOR1329_LOCUS42793</name>
</gene>
<keyword evidence="2" id="KW-0808">Transferase</keyword>
<dbReference type="PANTHER" id="PTHR11927">
    <property type="entry name" value="GALACTOSIDE 2-L-FUCOSYLTRANSFERASE"/>
    <property type="match status" value="1"/>
</dbReference>
<name>A0ABN9TXC2_9DINO</name>
<proteinExistence type="predicted"/>
<dbReference type="InterPro" id="IPR002516">
    <property type="entry name" value="Glyco_trans_11"/>
</dbReference>
<evidence type="ECO:0000313" key="4">
    <source>
        <dbReference type="Proteomes" id="UP001189429"/>
    </source>
</evidence>
<protein>
    <submittedName>
        <fullName evidence="3">Uncharacterized protein</fullName>
    </submittedName>
</protein>
<evidence type="ECO:0000313" key="3">
    <source>
        <dbReference type="EMBL" id="CAK0850371.1"/>
    </source>
</evidence>
<dbReference type="PANTHER" id="PTHR11927:SF9">
    <property type="entry name" value="L-FUCOSYLTRANSFERASE"/>
    <property type="match status" value="1"/>
</dbReference>
<dbReference type="Pfam" id="PF01531">
    <property type="entry name" value="Glyco_transf_11"/>
    <property type="match status" value="1"/>
</dbReference>
<reference evidence="3" key="1">
    <citation type="submission" date="2023-10" db="EMBL/GenBank/DDBJ databases">
        <authorList>
            <person name="Chen Y."/>
            <person name="Shah S."/>
            <person name="Dougan E. K."/>
            <person name="Thang M."/>
            <person name="Chan C."/>
        </authorList>
    </citation>
    <scope>NUCLEOTIDE SEQUENCE [LARGE SCALE GENOMIC DNA]</scope>
</reference>
<accession>A0ABN9TXC2</accession>
<keyword evidence="1" id="KW-0328">Glycosyltransferase</keyword>
<organism evidence="3 4">
    <name type="scientific">Prorocentrum cordatum</name>
    <dbReference type="NCBI Taxonomy" id="2364126"/>
    <lineage>
        <taxon>Eukaryota</taxon>
        <taxon>Sar</taxon>
        <taxon>Alveolata</taxon>
        <taxon>Dinophyceae</taxon>
        <taxon>Prorocentrales</taxon>
        <taxon>Prorocentraceae</taxon>
        <taxon>Prorocentrum</taxon>
    </lineage>
</organism>
<dbReference type="EMBL" id="CAUYUJ010015142">
    <property type="protein sequence ID" value="CAK0850371.1"/>
    <property type="molecule type" value="Genomic_DNA"/>
</dbReference>
<comment type="caution">
    <text evidence="3">The sequence shown here is derived from an EMBL/GenBank/DDBJ whole genome shotgun (WGS) entry which is preliminary data.</text>
</comment>
<keyword evidence="4" id="KW-1185">Reference proteome</keyword>